<evidence type="ECO:0000313" key="2">
    <source>
        <dbReference type="EMBL" id="GIU67290.1"/>
    </source>
</evidence>
<feature type="transmembrane region" description="Helical" evidence="1">
    <location>
        <begin position="6"/>
        <end position="27"/>
    </location>
</feature>
<comment type="caution">
    <text evidence="2">The sequence shown here is derived from an EMBL/GenBank/DDBJ whole genome shotgun (WGS) entry which is preliminary data.</text>
</comment>
<proteinExistence type="predicted"/>
<feature type="transmembrane region" description="Helical" evidence="1">
    <location>
        <begin position="48"/>
        <end position="71"/>
    </location>
</feature>
<dbReference type="RefSeq" id="WP_284360131.1">
    <property type="nucleotide sequence ID" value="NZ_BPFZ01000008.1"/>
</dbReference>
<evidence type="ECO:0000256" key="1">
    <source>
        <dbReference type="SAM" id="Phobius"/>
    </source>
</evidence>
<keyword evidence="1" id="KW-0472">Membrane</keyword>
<gene>
    <name evidence="2" type="ORF">PsB1_1444</name>
</gene>
<evidence type="ECO:0000313" key="3">
    <source>
        <dbReference type="Proteomes" id="UP001161064"/>
    </source>
</evidence>
<sequence>MMDLVAKMAVLLTISIVVLVASFLPPFNNRFKRLKGYFKSGDVALKRILYLEGVLSSLAIGVAFFGLAAAQALNNSIWSWVVGFTCLFLSAGLLALRYTGPLYKLFAELEDAETSAKRSNKIHSSNQGS</sequence>
<protein>
    <submittedName>
        <fullName evidence="2">Uncharacterized protein</fullName>
    </submittedName>
</protein>
<reference evidence="2" key="1">
    <citation type="submission" date="2021-05" db="EMBL/GenBank/DDBJ databases">
        <authorList>
            <person name="Tanabe Y."/>
        </authorList>
    </citation>
    <scope>NUCLEOTIDE SEQUENCE</scope>
    <source>
        <strain evidence="2">BOTRYCO-1</strain>
    </source>
</reference>
<feature type="transmembrane region" description="Helical" evidence="1">
    <location>
        <begin position="77"/>
        <end position="96"/>
    </location>
</feature>
<name>A0ABQ4PW57_9PROT</name>
<reference evidence="2" key="2">
    <citation type="journal article" date="2023" name="ISME Commun">
        <title>Characterization of a bloom-associated alphaproteobacterial lineage, 'Candidatus Phycosocius': insights into freshwater algal-bacterial interactions.</title>
        <authorList>
            <person name="Tanabe Y."/>
            <person name="Yamaguchi H."/>
            <person name="Yoshida M."/>
            <person name="Kai A."/>
            <person name="Okazaki Y."/>
        </authorList>
    </citation>
    <scope>NUCLEOTIDE SEQUENCE</scope>
    <source>
        <strain evidence="2">BOTRYCO-1</strain>
    </source>
</reference>
<dbReference type="Proteomes" id="UP001161064">
    <property type="component" value="Unassembled WGS sequence"/>
</dbReference>
<keyword evidence="1" id="KW-1133">Transmembrane helix</keyword>
<accession>A0ABQ4PW57</accession>
<dbReference type="EMBL" id="BPFZ01000008">
    <property type="protein sequence ID" value="GIU67290.1"/>
    <property type="molecule type" value="Genomic_DNA"/>
</dbReference>
<organism evidence="2 3">
    <name type="scientific">Candidatus Phycosocius spiralis</name>
    <dbReference type="NCBI Taxonomy" id="2815099"/>
    <lineage>
        <taxon>Bacteria</taxon>
        <taxon>Pseudomonadati</taxon>
        <taxon>Pseudomonadota</taxon>
        <taxon>Alphaproteobacteria</taxon>
        <taxon>Caulobacterales</taxon>
        <taxon>Caulobacterales incertae sedis</taxon>
        <taxon>Candidatus Phycosocius</taxon>
    </lineage>
</organism>
<keyword evidence="1" id="KW-0812">Transmembrane</keyword>
<keyword evidence="3" id="KW-1185">Reference proteome</keyword>